<feature type="compositionally biased region" description="Low complexity" evidence="3">
    <location>
        <begin position="153"/>
        <end position="163"/>
    </location>
</feature>
<dbReference type="InterPro" id="IPR001995">
    <property type="entry name" value="Peptidase_A2_cat"/>
</dbReference>
<proteinExistence type="predicted"/>
<dbReference type="PANTHER" id="PTHR45823:SF1">
    <property type="entry name" value="T-SNARE COILED-COIL HOMOLOGY DOMAIN-CONTAINING PROTEIN"/>
    <property type="match status" value="1"/>
</dbReference>
<keyword evidence="7" id="KW-1185">Reference proteome</keyword>
<evidence type="ECO:0000256" key="1">
    <source>
        <dbReference type="ARBA" id="ARBA00022801"/>
    </source>
</evidence>
<dbReference type="Pfam" id="PF00098">
    <property type="entry name" value="zf-CCHC"/>
    <property type="match status" value="1"/>
</dbReference>
<protein>
    <recommendedName>
        <fullName evidence="8">CCHC-type domain-containing protein</fullName>
    </recommendedName>
</protein>
<comment type="caution">
    <text evidence="6">The sequence shown here is derived from an EMBL/GenBank/DDBJ whole genome shotgun (WGS) entry which is preliminary data.</text>
</comment>
<gene>
    <name evidence="6" type="ORF">GWK47_020724</name>
</gene>
<dbReference type="SUPFAM" id="SSF57756">
    <property type="entry name" value="Retrovirus zinc finger-like domains"/>
    <property type="match status" value="1"/>
</dbReference>
<dbReference type="OrthoDB" id="8300685at2759"/>
<dbReference type="PANTHER" id="PTHR45823">
    <property type="entry name" value="T-SNARE COILED-COIL HOMOLOGY DOMAIN-CONTAINING PROTEIN"/>
    <property type="match status" value="1"/>
</dbReference>
<dbReference type="PROSITE" id="PS00141">
    <property type="entry name" value="ASP_PROTEASE"/>
    <property type="match status" value="1"/>
</dbReference>
<evidence type="ECO:0000259" key="4">
    <source>
        <dbReference type="PROSITE" id="PS50158"/>
    </source>
</evidence>
<dbReference type="SUPFAM" id="SSF50630">
    <property type="entry name" value="Acid proteases"/>
    <property type="match status" value="1"/>
</dbReference>
<evidence type="ECO:0000313" key="6">
    <source>
        <dbReference type="EMBL" id="KAG0711376.1"/>
    </source>
</evidence>
<dbReference type="Pfam" id="PF13975">
    <property type="entry name" value="gag-asp_proteas"/>
    <property type="match status" value="1"/>
</dbReference>
<dbReference type="Pfam" id="PF14893">
    <property type="entry name" value="PNMA"/>
    <property type="match status" value="1"/>
</dbReference>
<dbReference type="GO" id="GO:0006508">
    <property type="term" value="P:proteolysis"/>
    <property type="evidence" value="ECO:0007669"/>
    <property type="project" value="InterPro"/>
</dbReference>
<dbReference type="InterPro" id="IPR036875">
    <property type="entry name" value="Znf_CCHC_sf"/>
</dbReference>
<feature type="compositionally biased region" description="Pro residues" evidence="3">
    <location>
        <begin position="164"/>
        <end position="175"/>
    </location>
</feature>
<dbReference type="GO" id="GO:0003676">
    <property type="term" value="F:nucleic acid binding"/>
    <property type="evidence" value="ECO:0007669"/>
    <property type="project" value="InterPro"/>
</dbReference>
<feature type="region of interest" description="Disordered" evidence="3">
    <location>
        <begin position="606"/>
        <end position="665"/>
    </location>
</feature>
<evidence type="ECO:0000256" key="2">
    <source>
        <dbReference type="PROSITE-ProRule" id="PRU00047"/>
    </source>
</evidence>
<dbReference type="EMBL" id="JACEEZ010023377">
    <property type="protein sequence ID" value="KAG0711376.1"/>
    <property type="molecule type" value="Genomic_DNA"/>
</dbReference>
<keyword evidence="2" id="KW-0863">Zinc-finger</keyword>
<reference evidence="6" key="1">
    <citation type="submission" date="2020-07" db="EMBL/GenBank/DDBJ databases">
        <title>The High-quality genome of the commercially important snow crab, Chionoecetes opilio.</title>
        <authorList>
            <person name="Jeong J.-H."/>
            <person name="Ryu S."/>
        </authorList>
    </citation>
    <scope>NUCLEOTIDE SEQUENCE</scope>
    <source>
        <strain evidence="6">MADBK_172401_WGS</strain>
        <tissue evidence="6">Digestive gland</tissue>
    </source>
</reference>
<organism evidence="6 7">
    <name type="scientific">Chionoecetes opilio</name>
    <name type="common">Atlantic snow crab</name>
    <name type="synonym">Cancer opilio</name>
    <dbReference type="NCBI Taxonomy" id="41210"/>
    <lineage>
        <taxon>Eukaryota</taxon>
        <taxon>Metazoa</taxon>
        <taxon>Ecdysozoa</taxon>
        <taxon>Arthropoda</taxon>
        <taxon>Crustacea</taxon>
        <taxon>Multicrustacea</taxon>
        <taxon>Malacostraca</taxon>
        <taxon>Eumalacostraca</taxon>
        <taxon>Eucarida</taxon>
        <taxon>Decapoda</taxon>
        <taxon>Pleocyemata</taxon>
        <taxon>Brachyura</taxon>
        <taxon>Eubrachyura</taxon>
        <taxon>Majoidea</taxon>
        <taxon>Majidae</taxon>
        <taxon>Chionoecetes</taxon>
    </lineage>
</organism>
<evidence type="ECO:0008006" key="8">
    <source>
        <dbReference type="Google" id="ProtNLM"/>
    </source>
</evidence>
<dbReference type="InterPro" id="IPR001969">
    <property type="entry name" value="Aspartic_peptidase_AS"/>
</dbReference>
<feature type="region of interest" description="Disordered" evidence="3">
    <location>
        <begin position="152"/>
        <end position="199"/>
    </location>
</feature>
<keyword evidence="2" id="KW-0862">Zinc</keyword>
<dbReference type="GO" id="GO:0004190">
    <property type="term" value="F:aspartic-type endopeptidase activity"/>
    <property type="evidence" value="ECO:0007669"/>
    <property type="project" value="InterPro"/>
</dbReference>
<keyword evidence="2" id="KW-0479">Metal-binding</keyword>
<feature type="domain" description="CCHC-type" evidence="4">
    <location>
        <begin position="397"/>
        <end position="412"/>
    </location>
</feature>
<dbReference type="GO" id="GO:0008270">
    <property type="term" value="F:zinc ion binding"/>
    <property type="evidence" value="ECO:0007669"/>
    <property type="project" value="UniProtKB-KW"/>
</dbReference>
<dbReference type="InterPro" id="IPR001878">
    <property type="entry name" value="Znf_CCHC"/>
</dbReference>
<dbReference type="InterPro" id="IPR048270">
    <property type="entry name" value="PNMA_C"/>
</dbReference>
<dbReference type="PROSITE" id="PS50175">
    <property type="entry name" value="ASP_PROT_RETROV"/>
    <property type="match status" value="1"/>
</dbReference>
<dbReference type="SMART" id="SM00343">
    <property type="entry name" value="ZnF_C2HC"/>
    <property type="match status" value="2"/>
</dbReference>
<evidence type="ECO:0000256" key="3">
    <source>
        <dbReference type="SAM" id="MobiDB-lite"/>
    </source>
</evidence>
<feature type="compositionally biased region" description="Basic and acidic residues" evidence="3">
    <location>
        <begin position="189"/>
        <end position="199"/>
    </location>
</feature>
<dbReference type="PROSITE" id="PS50158">
    <property type="entry name" value="ZF_CCHC"/>
    <property type="match status" value="1"/>
</dbReference>
<dbReference type="Gene3D" id="4.10.60.10">
    <property type="entry name" value="Zinc finger, CCHC-type"/>
    <property type="match status" value="1"/>
</dbReference>
<dbReference type="Gene3D" id="2.40.70.10">
    <property type="entry name" value="Acid Proteases"/>
    <property type="match status" value="1"/>
</dbReference>
<evidence type="ECO:0000313" key="7">
    <source>
        <dbReference type="Proteomes" id="UP000770661"/>
    </source>
</evidence>
<name>A0A8J5CEW0_CHIOP</name>
<sequence>MQDGSGEQPTLADILRVLRMQACAMTRQTEAVDSFNTQMGQRLDAQGKQINEGLGRALRERQRVEKDTKEYTDNQLERVKSEVKEEMGQLAIDLKTHISKTLGRGVGGYQSMGEAATGLVKEEPCSASEWVSSDSGGEQVLGAQSYGVLRQGPSARATPRSAAPTPPSTPSPPSSPSHKAQGSRRRCRRGEGARKRPQEFDGTVSWEAYRAQFELLAKAWGWSRYERAVQLVGALKGSALEVLNQLPAGKQTSYSSVLAVLERRYGHQHQSEVFRARFRARLRNPGESLPHLAQDLEQLVRRAYPGASEDMITLLLRDQFVDAVNHPQIKIYIQQAHVEDLQQALARGLEMESFLRTSQEIEGPTHRPRTMFRARKGHVQSPPASPISSPGVFPGNCFRCGQKGHWKKECPRQRRQSVSPRGGNSGRYQYKPCCWDCGQAHRTSECPQNGTVQVQGQVNGRPCSLTVDTGAERTFLQTGLVDTSEFPATKQQLCGVTGHCTKLRGPVQARIEVGEAKEELPVYVADLDENLLGLDFLQQSKAVLDLGSMTMRAKGGEVTLQGRGQGHYSWEDGTGTDVLTPEPCGSEDDEERVFWPEEEDAGDMGLVPLTSLEPSEQAAAEEPTSIPVDVGGSEVQATGLGGARPKRPRRTPRWMKDFILEGPEG</sequence>
<dbReference type="AlphaFoldDB" id="A0A8J5CEW0"/>
<feature type="domain" description="Peptidase A2" evidence="5">
    <location>
        <begin position="463"/>
        <end position="536"/>
    </location>
</feature>
<accession>A0A8J5CEW0</accession>
<evidence type="ECO:0000259" key="5">
    <source>
        <dbReference type="PROSITE" id="PS50175"/>
    </source>
</evidence>
<dbReference type="InterPro" id="IPR021109">
    <property type="entry name" value="Peptidase_aspartic_dom_sf"/>
</dbReference>
<keyword evidence="1" id="KW-0378">Hydrolase</keyword>
<dbReference type="Proteomes" id="UP000770661">
    <property type="component" value="Unassembled WGS sequence"/>
</dbReference>
<feature type="compositionally biased region" description="Basic residues" evidence="3">
    <location>
        <begin position="644"/>
        <end position="653"/>
    </location>
</feature>